<dbReference type="PANTHER" id="PTHR21616:SF2">
    <property type="entry name" value="CENTROSOME AND SPINDLE POLE-ASSOCIATED PROTEIN 1"/>
    <property type="match status" value="1"/>
</dbReference>
<protein>
    <submittedName>
        <fullName evidence="5">Centrosome and spindle pole associated protein 1-like</fullName>
    </submittedName>
</protein>
<dbReference type="GeneID" id="109465871"/>
<dbReference type="InterPro" id="IPR026708">
    <property type="entry name" value="CSPP1"/>
</dbReference>
<feature type="compositionally biased region" description="Basic and acidic residues" evidence="2">
    <location>
        <begin position="332"/>
        <end position="346"/>
    </location>
</feature>
<feature type="compositionally biased region" description="Basic and acidic residues" evidence="2">
    <location>
        <begin position="1093"/>
        <end position="1102"/>
    </location>
</feature>
<dbReference type="GO" id="GO:0005874">
    <property type="term" value="C:microtubule"/>
    <property type="evidence" value="ECO:0007669"/>
    <property type="project" value="InterPro"/>
</dbReference>
<dbReference type="GO" id="GO:0005813">
    <property type="term" value="C:centrosome"/>
    <property type="evidence" value="ECO:0007669"/>
    <property type="project" value="InterPro"/>
</dbReference>
<dbReference type="GO" id="GO:0000922">
    <property type="term" value="C:spindle pole"/>
    <property type="evidence" value="ECO:0007669"/>
    <property type="project" value="InterPro"/>
</dbReference>
<dbReference type="KEGG" id="bbel:109465871"/>
<dbReference type="InterPro" id="IPR058191">
    <property type="entry name" value="CSPP1_C"/>
</dbReference>
<organism evidence="4 5">
    <name type="scientific">Branchiostoma belcheri</name>
    <name type="common">Amphioxus</name>
    <dbReference type="NCBI Taxonomy" id="7741"/>
    <lineage>
        <taxon>Eukaryota</taxon>
        <taxon>Metazoa</taxon>
        <taxon>Chordata</taxon>
        <taxon>Cephalochordata</taxon>
        <taxon>Leptocardii</taxon>
        <taxon>Amphioxiformes</taxon>
        <taxon>Branchiostomatidae</taxon>
        <taxon>Branchiostoma</taxon>
    </lineage>
</organism>
<dbReference type="GO" id="GO:0032467">
    <property type="term" value="P:positive regulation of cytokinesis"/>
    <property type="evidence" value="ECO:0007669"/>
    <property type="project" value="InterPro"/>
</dbReference>
<feature type="compositionally biased region" description="Polar residues" evidence="2">
    <location>
        <begin position="111"/>
        <end position="130"/>
    </location>
</feature>
<name>A0A6P4Y9B8_BRABE</name>
<feature type="compositionally biased region" description="Polar residues" evidence="2">
    <location>
        <begin position="35"/>
        <end position="51"/>
    </location>
</feature>
<dbReference type="RefSeq" id="XP_019618919.1">
    <property type="nucleotide sequence ID" value="XM_019763360.1"/>
</dbReference>
<dbReference type="AlphaFoldDB" id="A0A6P4Y9B8"/>
<feature type="compositionally biased region" description="Basic and acidic residues" evidence="2">
    <location>
        <begin position="264"/>
        <end position="296"/>
    </location>
</feature>
<dbReference type="Pfam" id="PF24578">
    <property type="entry name" value="CSPP1_C"/>
    <property type="match status" value="1"/>
</dbReference>
<feature type="compositionally biased region" description="Polar residues" evidence="2">
    <location>
        <begin position="1190"/>
        <end position="1202"/>
    </location>
</feature>
<feature type="compositionally biased region" description="Basic and acidic residues" evidence="2">
    <location>
        <begin position="533"/>
        <end position="548"/>
    </location>
</feature>
<keyword evidence="4" id="KW-1185">Reference proteome</keyword>
<dbReference type="Proteomes" id="UP000515135">
    <property type="component" value="Unplaced"/>
</dbReference>
<sequence length="1220" mass="141793">MSDDIEKFIQQQKQKIAAEREELGVPSDPDISPSHGVSNGPSKENIPPTQGSKRDSGGPVEFGGLKLGGYEDHRKKLQEERKREYNELLNEKKFRSTGVSSRIQEIEHANKSLSRSSSEPQGLNHDQGNRTFPPRRRDTSPLGRETYDDILKRKREEEDRYRRMDDPEMITDRRRDDRLRDHPLRASRSDGFLNEPDDRRIRSGWLEGLGHDRLKCELCQRRARLRGEWDQEDYDRKVNRLDDDYGSRHVRFRDRDDYVDTDRRDWSHSRAGRRRDLNSAEGDRPSREKSDKDRAHSAPPEDGFVIGNQERASAVRRKKDAYRQDLMQQMADNERARKKEKVREMRINASGETDPEKLTSVPEEEPGRIRDLPPTNRQPNRQRGRDTSPYRPYHTLDDEPEPRDRPRRQDRQRTPPYRPQQAFATPPPQPQRGLGPQPMGYIQPGVVPANPYFVGAPMIPVAAPLGPYRTPYDDAYYYYGMRHPLDPNIGTAGGPVPPAGGPVPPLTNLPNGPTDTLPVPSINVPTLSPRGPEFTREDAARKRTESRIQDMVADDDTRKSQEAIQKQKQYQEELKEQMRLRDIKKQKEREEKERYDRKLEAEAMNYNPWGKGGGGAPLRNSDGRVVADLRKMHIQNEEDQLSPRNEYSDKPVVNLEVNMASLTEPPRPPPKESQDQDAIGLFLTNHNESQYPGHGGGSGGNNTSEALNMYTYKSPFARKNKVFEDEGSEQKSQRDEYQSELQRQVEEKKRRQEEEKRKQKEEEEREERRLAEQRERMQQEYEAEQRKQREKEEEERRLAEQRERMQQEYEAEQRKQREKEEEVKRKNEELKRLAEERRQEVERKKKEEDEKHDQERRRQLDEEDRRRREEQQRQRVSSPPIPTLRKNEEESQQPPPDSYRERPPQSPPVPAVRTRERAPGNPHDVIDQLSAMRAQLQSEQRRVQSQLDHAKFDSVPVPKPQPQPRRELTGVDIFDMARNRSRVAVRRPVQTADTTADPRTLEDFNDLKHRKNTVSRQEFRSRYPDDPYTSRALEAQQHAMLQQQEEKLGKLRQEGDDLSRKSLLDSESAFIDTNGIQSNTDLNGEASFPPELADERKGPTARERRRQQRKSPSPHLLEKDELSLGGDSYLDAQPGPSGNQPGNFGSLTSLDVDRVAAKNEERLRRLKTLQGDDQSIGDPDDILQRFMNQQKHNRPSSTTTMDTEAWLRPGTGNASLLSKT</sequence>
<feature type="region of interest" description="Disordered" evidence="2">
    <location>
        <begin position="635"/>
        <end position="966"/>
    </location>
</feature>
<feature type="region of interest" description="Disordered" evidence="2">
    <location>
        <begin position="522"/>
        <end position="595"/>
    </location>
</feature>
<feature type="coiled-coil region" evidence="1">
    <location>
        <begin position="1034"/>
        <end position="1061"/>
    </location>
</feature>
<feature type="compositionally biased region" description="Polar residues" evidence="2">
    <location>
        <begin position="935"/>
        <end position="947"/>
    </location>
</feature>
<accession>A0A6P4Y9B8</accession>
<feature type="region of interest" description="Disordered" evidence="2">
    <location>
        <begin position="1"/>
        <end position="197"/>
    </location>
</feature>
<feature type="compositionally biased region" description="Basic and acidic residues" evidence="2">
    <location>
        <begin position="383"/>
        <end position="413"/>
    </location>
</feature>
<feature type="region of interest" description="Disordered" evidence="2">
    <location>
        <begin position="1190"/>
        <end position="1220"/>
    </location>
</feature>
<feature type="compositionally biased region" description="Basic and acidic residues" evidence="2">
    <location>
        <begin position="721"/>
        <end position="873"/>
    </location>
</feature>
<feature type="region of interest" description="Disordered" evidence="2">
    <location>
        <begin position="1072"/>
        <end position="1147"/>
    </location>
</feature>
<evidence type="ECO:0000256" key="1">
    <source>
        <dbReference type="SAM" id="Coils"/>
    </source>
</evidence>
<evidence type="ECO:0000259" key="3">
    <source>
        <dbReference type="Pfam" id="PF24578"/>
    </source>
</evidence>
<evidence type="ECO:0000313" key="5">
    <source>
        <dbReference type="RefSeq" id="XP_019618919.1"/>
    </source>
</evidence>
<feature type="region of interest" description="Disordered" evidence="2">
    <location>
        <begin position="264"/>
        <end position="437"/>
    </location>
</feature>
<feature type="compositionally biased region" description="Polar residues" evidence="2">
    <location>
        <begin position="1136"/>
        <end position="1147"/>
    </location>
</feature>
<feature type="compositionally biased region" description="Basic and acidic residues" evidence="2">
    <location>
        <begin position="69"/>
        <end position="94"/>
    </location>
</feature>
<feature type="compositionally biased region" description="Basic and acidic residues" evidence="2">
    <location>
        <begin position="135"/>
        <end position="188"/>
    </location>
</feature>
<reference evidence="5" key="1">
    <citation type="submission" date="2025-08" db="UniProtKB">
        <authorList>
            <consortium name="RefSeq"/>
        </authorList>
    </citation>
    <scope>IDENTIFICATION</scope>
    <source>
        <tissue evidence="5">Gonad</tissue>
    </source>
</reference>
<evidence type="ECO:0000256" key="2">
    <source>
        <dbReference type="SAM" id="MobiDB-lite"/>
    </source>
</evidence>
<evidence type="ECO:0000313" key="4">
    <source>
        <dbReference type="Proteomes" id="UP000515135"/>
    </source>
</evidence>
<feature type="compositionally biased region" description="Basic and acidic residues" evidence="2">
    <location>
        <begin position="569"/>
        <end position="595"/>
    </location>
</feature>
<dbReference type="OrthoDB" id="10044099at2759"/>
<feature type="domain" description="Centrosome and spindle pole-associated protein 1 C-terminal" evidence="3">
    <location>
        <begin position="998"/>
        <end position="1052"/>
    </location>
</feature>
<keyword evidence="1" id="KW-0175">Coiled coil</keyword>
<gene>
    <name evidence="5" type="primary">LOC109465871</name>
</gene>
<dbReference type="PANTHER" id="PTHR21616">
    <property type="entry name" value="CENTROSOME SPINDLE POLE ASSOCIATED PROTEIN"/>
    <property type="match status" value="1"/>
</dbReference>
<proteinExistence type="predicted"/>